<dbReference type="Proteomes" id="UP000229054">
    <property type="component" value="Unassembled WGS sequence"/>
</dbReference>
<dbReference type="InterPro" id="IPR044136">
    <property type="entry name" value="Lys-tRNA-ligase_II_N"/>
</dbReference>
<dbReference type="GO" id="GO:0005524">
    <property type="term" value="F:ATP binding"/>
    <property type="evidence" value="ECO:0007669"/>
    <property type="project" value="UniProtKB-UniRule"/>
</dbReference>
<name>A0A2G9YU06_9BACT</name>
<evidence type="ECO:0000256" key="8">
    <source>
        <dbReference type="RuleBase" id="RU000336"/>
    </source>
</evidence>
<dbReference type="SUPFAM" id="SSF55681">
    <property type="entry name" value="Class II aaRS and biotin synthetases"/>
    <property type="match status" value="1"/>
</dbReference>
<comment type="subcellular location">
    <subcellularLocation>
        <location evidence="7">Cytoplasm</location>
    </subcellularLocation>
</comment>
<comment type="cofactor">
    <cofactor evidence="7 8">
        <name>Mg(2+)</name>
        <dbReference type="ChEBI" id="CHEBI:18420"/>
    </cofactor>
    <text evidence="7 8">Binds 3 Mg(2+) ions per subunit.</text>
</comment>
<organism evidence="10 11">
    <name type="scientific">Candidatus Nealsonbacteria bacterium CG23_combo_of_CG06-09_8_20_14_all_39_25</name>
    <dbReference type="NCBI Taxonomy" id="1974723"/>
    <lineage>
        <taxon>Bacteria</taxon>
        <taxon>Candidatus Nealsoniibacteriota</taxon>
    </lineage>
</organism>
<evidence type="ECO:0000313" key="10">
    <source>
        <dbReference type="EMBL" id="PIP21981.1"/>
    </source>
</evidence>
<dbReference type="InterPro" id="IPR002313">
    <property type="entry name" value="Lys-tRNA-ligase_II"/>
</dbReference>
<dbReference type="Gene3D" id="2.40.50.140">
    <property type="entry name" value="Nucleic acid-binding proteins"/>
    <property type="match status" value="1"/>
</dbReference>
<keyword evidence="7" id="KW-0963">Cytoplasm</keyword>
<dbReference type="InterPro" id="IPR018149">
    <property type="entry name" value="Lys-tRNA-synth_II_C"/>
</dbReference>
<accession>A0A2G9YU06</accession>
<dbReference type="Gene3D" id="3.30.930.10">
    <property type="entry name" value="Bira Bifunctional Protein, Domain 2"/>
    <property type="match status" value="1"/>
</dbReference>
<comment type="caution">
    <text evidence="7">Lacks conserved residue(s) required for the propagation of feature annotation.</text>
</comment>
<dbReference type="PANTHER" id="PTHR42918:SF15">
    <property type="entry name" value="LYSINE--TRNA LIGASE, CHLOROPLASTIC_MITOCHONDRIAL"/>
    <property type="match status" value="1"/>
</dbReference>
<dbReference type="PROSITE" id="PS50862">
    <property type="entry name" value="AA_TRNA_LIGASE_II"/>
    <property type="match status" value="1"/>
</dbReference>
<evidence type="ECO:0000256" key="6">
    <source>
        <dbReference type="ARBA" id="ARBA00048573"/>
    </source>
</evidence>
<evidence type="ECO:0000256" key="4">
    <source>
        <dbReference type="ARBA" id="ARBA00022840"/>
    </source>
</evidence>
<keyword evidence="2 7" id="KW-0479">Metal-binding</keyword>
<dbReference type="GO" id="GO:0005829">
    <property type="term" value="C:cytosol"/>
    <property type="evidence" value="ECO:0007669"/>
    <property type="project" value="TreeGrafter"/>
</dbReference>
<dbReference type="Pfam" id="PF01336">
    <property type="entry name" value="tRNA_anti-codon"/>
    <property type="match status" value="1"/>
</dbReference>
<comment type="similarity">
    <text evidence="7">Belongs to the class-II aminoacyl-tRNA synthetase family.</text>
</comment>
<dbReference type="NCBIfam" id="TIGR00499">
    <property type="entry name" value="lysS_bact"/>
    <property type="match status" value="1"/>
</dbReference>
<dbReference type="GO" id="GO:0000049">
    <property type="term" value="F:tRNA binding"/>
    <property type="evidence" value="ECO:0007669"/>
    <property type="project" value="TreeGrafter"/>
</dbReference>
<dbReference type="EC" id="6.1.1.6" evidence="7"/>
<dbReference type="CDD" id="cd00775">
    <property type="entry name" value="LysRS_core"/>
    <property type="match status" value="1"/>
</dbReference>
<dbReference type="SUPFAM" id="SSF50249">
    <property type="entry name" value="Nucleic acid-binding proteins"/>
    <property type="match status" value="1"/>
</dbReference>
<dbReference type="InterPro" id="IPR045864">
    <property type="entry name" value="aa-tRNA-synth_II/BPL/LPL"/>
</dbReference>
<reference evidence="10 11" key="1">
    <citation type="submission" date="2017-09" db="EMBL/GenBank/DDBJ databases">
        <title>Depth-based differentiation of microbial function through sediment-hosted aquifers and enrichment of novel symbionts in the deep terrestrial subsurface.</title>
        <authorList>
            <person name="Probst A.J."/>
            <person name="Ladd B."/>
            <person name="Jarett J.K."/>
            <person name="Geller-Mcgrath D.E."/>
            <person name="Sieber C.M."/>
            <person name="Emerson J.B."/>
            <person name="Anantharaman K."/>
            <person name="Thomas B.C."/>
            <person name="Malmstrom R."/>
            <person name="Stieglmeier M."/>
            <person name="Klingl A."/>
            <person name="Woyke T."/>
            <person name="Ryan C.M."/>
            <person name="Banfield J.F."/>
        </authorList>
    </citation>
    <scope>NUCLEOTIDE SEQUENCE [LARGE SCALE GENOMIC DNA]</scope>
    <source>
        <strain evidence="10">CG23_combo_of_CG06-09_8_20_14_all_39_25</strain>
    </source>
</reference>
<evidence type="ECO:0000256" key="2">
    <source>
        <dbReference type="ARBA" id="ARBA00022723"/>
    </source>
</evidence>
<comment type="subunit">
    <text evidence="7">Homodimer.</text>
</comment>
<protein>
    <recommendedName>
        <fullName evidence="7">Lysine--tRNA ligase</fullName>
        <ecNumber evidence="7">6.1.1.6</ecNumber>
    </recommendedName>
    <alternativeName>
        <fullName evidence="7">Lysyl-tRNA synthetase</fullName>
        <shortName evidence="7">LysRS</shortName>
    </alternativeName>
</protein>
<dbReference type="NCBIfam" id="NF001756">
    <property type="entry name" value="PRK00484.1"/>
    <property type="match status" value="1"/>
</dbReference>
<dbReference type="GO" id="GO:0006430">
    <property type="term" value="P:lysyl-tRNA aminoacylation"/>
    <property type="evidence" value="ECO:0007669"/>
    <property type="project" value="UniProtKB-UniRule"/>
</dbReference>
<dbReference type="AlphaFoldDB" id="A0A2G9YU06"/>
<keyword evidence="3 7" id="KW-0547">Nucleotide-binding</keyword>
<dbReference type="GO" id="GO:0000287">
    <property type="term" value="F:magnesium ion binding"/>
    <property type="evidence" value="ECO:0007669"/>
    <property type="project" value="UniProtKB-UniRule"/>
</dbReference>
<dbReference type="CDD" id="cd04322">
    <property type="entry name" value="LysRS_N"/>
    <property type="match status" value="1"/>
</dbReference>
<evidence type="ECO:0000256" key="3">
    <source>
        <dbReference type="ARBA" id="ARBA00022741"/>
    </source>
</evidence>
<dbReference type="EMBL" id="PCRN01000112">
    <property type="protein sequence ID" value="PIP21981.1"/>
    <property type="molecule type" value="Genomic_DNA"/>
</dbReference>
<comment type="caution">
    <text evidence="10">The sequence shown here is derived from an EMBL/GenBank/DDBJ whole genome shotgun (WGS) entry which is preliminary data.</text>
</comment>
<evidence type="ECO:0000256" key="5">
    <source>
        <dbReference type="ARBA" id="ARBA00023146"/>
    </source>
</evidence>
<dbReference type="InterPro" id="IPR006195">
    <property type="entry name" value="aa-tRNA-synth_II"/>
</dbReference>
<gene>
    <name evidence="7 10" type="primary">lysS</name>
    <name evidence="10" type="ORF">COX38_03160</name>
</gene>
<keyword evidence="1 7" id="KW-0436">Ligase</keyword>
<feature type="binding site" evidence="7">
    <location>
        <position position="413"/>
    </location>
    <ligand>
        <name>Mg(2+)</name>
        <dbReference type="ChEBI" id="CHEBI:18420"/>
        <label>1</label>
    </ligand>
</feature>
<keyword evidence="7 8" id="KW-0460">Magnesium</keyword>
<proteinExistence type="inferred from homology"/>
<dbReference type="HAMAP" id="MF_00252">
    <property type="entry name" value="Lys_tRNA_synth_class2"/>
    <property type="match status" value="1"/>
</dbReference>
<evidence type="ECO:0000256" key="1">
    <source>
        <dbReference type="ARBA" id="ARBA00022598"/>
    </source>
</evidence>
<dbReference type="PANTHER" id="PTHR42918">
    <property type="entry name" value="LYSYL-TRNA SYNTHETASE"/>
    <property type="match status" value="1"/>
</dbReference>
<feature type="binding site" evidence="7">
    <location>
        <position position="413"/>
    </location>
    <ligand>
        <name>Mg(2+)</name>
        <dbReference type="ChEBI" id="CHEBI:18420"/>
        <label>2</label>
    </ligand>
</feature>
<dbReference type="PRINTS" id="PR00982">
    <property type="entry name" value="TRNASYNTHLYS"/>
</dbReference>
<dbReference type="InterPro" id="IPR004365">
    <property type="entry name" value="NA-bd_OB_tRNA"/>
</dbReference>
<keyword evidence="5 7" id="KW-0030">Aminoacyl-tRNA synthetase</keyword>
<dbReference type="InterPro" id="IPR004364">
    <property type="entry name" value="Aa-tRNA-synt_II"/>
</dbReference>
<comment type="catalytic activity">
    <reaction evidence="6 7 8">
        <text>tRNA(Lys) + L-lysine + ATP = L-lysyl-tRNA(Lys) + AMP + diphosphate</text>
        <dbReference type="Rhea" id="RHEA:20792"/>
        <dbReference type="Rhea" id="RHEA-COMP:9696"/>
        <dbReference type="Rhea" id="RHEA-COMP:9697"/>
        <dbReference type="ChEBI" id="CHEBI:30616"/>
        <dbReference type="ChEBI" id="CHEBI:32551"/>
        <dbReference type="ChEBI" id="CHEBI:33019"/>
        <dbReference type="ChEBI" id="CHEBI:78442"/>
        <dbReference type="ChEBI" id="CHEBI:78529"/>
        <dbReference type="ChEBI" id="CHEBI:456215"/>
        <dbReference type="EC" id="6.1.1.6"/>
    </reaction>
</comment>
<dbReference type="Pfam" id="PF00152">
    <property type="entry name" value="tRNA-synt_2"/>
    <property type="match status" value="1"/>
</dbReference>
<dbReference type="InterPro" id="IPR012340">
    <property type="entry name" value="NA-bd_OB-fold"/>
</dbReference>
<sequence>MATINELRLTRLKKMEAIEKAGFLAYPSKTKRTHTILEALENFDSLSQGQEEVVLVGRIRSLREHGGSTFLHIEDGSARSTSSGQAKIQAYFKKDKLGEKGYKFFLDNFDIGDFIEVRGALFQTKKGERTTEVVDFKMLGKSLLPLPEKWHGLKDIEERFRKRYLDLIFNPEAKKKFEIRSAIIKEIRNFMDGKGFLEVETPTLQPIYGGASAKPFKTHLNALDMTLYLRIAPELYLKRLLVGGIEKVYELGKCFRNEGMDRSHNPEYTHFEFYWAYSDYKDVMNLTEEMFENVIRKTSGKLEVDYEGKKINFKPPWPRVEFNQLLKKYAEVDFFEINEAAIKKEAKKLGVETEKEDGKAEVADKIFKKYCQAKIWDPTFVIHHPVESKPLAKALEKDSSKSANLQLIVAGWELINAYSEENNPIKQKKKFEKQEKLFESGLKEAQRIDKDYIEALEYGMPPAAGFGLGIDRLVALLTDSHSLREVILFPTMRPK</sequence>
<evidence type="ECO:0000313" key="11">
    <source>
        <dbReference type="Proteomes" id="UP000229054"/>
    </source>
</evidence>
<evidence type="ECO:0000259" key="9">
    <source>
        <dbReference type="PROSITE" id="PS50862"/>
    </source>
</evidence>
<keyword evidence="7" id="KW-0648">Protein biosynthesis</keyword>
<dbReference type="GO" id="GO:0004824">
    <property type="term" value="F:lysine-tRNA ligase activity"/>
    <property type="evidence" value="ECO:0007669"/>
    <property type="project" value="UniProtKB-UniRule"/>
</dbReference>
<evidence type="ECO:0000256" key="7">
    <source>
        <dbReference type="HAMAP-Rule" id="MF_00252"/>
    </source>
</evidence>
<keyword evidence="4 7" id="KW-0067">ATP-binding</keyword>
<feature type="domain" description="Aminoacyl-transfer RNA synthetases class-II family profile" evidence="9">
    <location>
        <begin position="177"/>
        <end position="494"/>
    </location>
</feature>